<sequence length="591" mass="62983">MYNSFGSHSGTPAPPMGAPGSHFYATPSPSPSTSPTDTHFPNGLSGNMSWSGPGQFNSLSTTVRAVCTSRAVLTTRQPDTSQNGLALRVIQLTEELAAAKAALQATTSAYDTLMKTVQDAIGNKKLAPSLSPSPLQKSFPHARFWNKAAVDDWVRDGNGKYGFVVDSNGLFIGDGRVTGMVEQAKHIFQEMRRVQAADLPPLCPPAWGDAGIYAVLSFVNAIEALYPELTLCEDHWKARQVAAQAYKDWSRRRGKSVKNTEDTISTSTKRPRASSSSPSASRSSTSGPQHDEDDNQSASEDEGEQEGEREPANKRVRISVSTSPSQVFKVPQPRVPMDRARALRALQLMVVQIGDSSVKLLTKKKATASVPPPTRAQPLDPTSSSMPATTTATNMPAEDPAPRLPSAPPAPPARPSSAGAPSLTTTSPPPTMDPVPESGTTGHAQSSPSASVAIPAANSTAAPVLTPTLSLGPDMRVTSNPFAGLPRMPTEQPKAVDATVETTAGDGEQQHQQVEVVVSTTQNTAVATASASAQRKWKMYKSPKTAEMRVRMNWATPLPEDARTWEAFEAWLKTEAGKKAMADEKLVKKAK</sequence>
<evidence type="ECO:0000256" key="1">
    <source>
        <dbReference type="SAM" id="MobiDB-lite"/>
    </source>
</evidence>
<gene>
    <name evidence="2" type="ORF">EXIGLDRAFT_701568</name>
</gene>
<proteinExistence type="predicted"/>
<feature type="region of interest" description="Disordered" evidence="1">
    <location>
        <begin position="248"/>
        <end position="333"/>
    </location>
</feature>
<reference evidence="2 3" key="1">
    <citation type="journal article" date="2016" name="Mol. Biol. Evol.">
        <title>Comparative Genomics of Early-Diverging Mushroom-Forming Fungi Provides Insights into the Origins of Lignocellulose Decay Capabilities.</title>
        <authorList>
            <person name="Nagy L.G."/>
            <person name="Riley R."/>
            <person name="Tritt A."/>
            <person name="Adam C."/>
            <person name="Daum C."/>
            <person name="Floudas D."/>
            <person name="Sun H."/>
            <person name="Yadav J.S."/>
            <person name="Pangilinan J."/>
            <person name="Larsson K.H."/>
            <person name="Matsuura K."/>
            <person name="Barry K."/>
            <person name="Labutti K."/>
            <person name="Kuo R."/>
            <person name="Ohm R.A."/>
            <person name="Bhattacharya S.S."/>
            <person name="Shirouzu T."/>
            <person name="Yoshinaga Y."/>
            <person name="Martin F.M."/>
            <person name="Grigoriev I.V."/>
            <person name="Hibbett D.S."/>
        </authorList>
    </citation>
    <scope>NUCLEOTIDE SEQUENCE [LARGE SCALE GENOMIC DNA]</scope>
    <source>
        <strain evidence="2 3">HHB12029</strain>
    </source>
</reference>
<feature type="compositionally biased region" description="Low complexity" evidence="1">
    <location>
        <begin position="381"/>
        <end position="397"/>
    </location>
</feature>
<accession>A0A165Q1C7</accession>
<name>A0A165Q1C7_EXIGL</name>
<organism evidence="2 3">
    <name type="scientific">Exidia glandulosa HHB12029</name>
    <dbReference type="NCBI Taxonomy" id="1314781"/>
    <lineage>
        <taxon>Eukaryota</taxon>
        <taxon>Fungi</taxon>
        <taxon>Dikarya</taxon>
        <taxon>Basidiomycota</taxon>
        <taxon>Agaricomycotina</taxon>
        <taxon>Agaricomycetes</taxon>
        <taxon>Auriculariales</taxon>
        <taxon>Exidiaceae</taxon>
        <taxon>Exidia</taxon>
    </lineage>
</organism>
<dbReference type="AlphaFoldDB" id="A0A165Q1C7"/>
<evidence type="ECO:0000313" key="3">
    <source>
        <dbReference type="Proteomes" id="UP000077266"/>
    </source>
</evidence>
<feature type="compositionally biased region" description="Acidic residues" evidence="1">
    <location>
        <begin position="291"/>
        <end position="305"/>
    </location>
</feature>
<feature type="compositionally biased region" description="Polar residues" evidence="1">
    <location>
        <begin position="1"/>
        <end position="10"/>
    </location>
</feature>
<evidence type="ECO:0000313" key="2">
    <source>
        <dbReference type="EMBL" id="KZW02951.1"/>
    </source>
</evidence>
<feature type="compositionally biased region" description="Low complexity" evidence="1">
    <location>
        <begin position="415"/>
        <end position="426"/>
    </location>
</feature>
<dbReference type="OrthoDB" id="3235325at2759"/>
<protein>
    <submittedName>
        <fullName evidence="2">Uncharacterized protein</fullName>
    </submittedName>
</protein>
<dbReference type="Proteomes" id="UP000077266">
    <property type="component" value="Unassembled WGS sequence"/>
</dbReference>
<feature type="region of interest" description="Disordered" evidence="1">
    <location>
        <begin position="1"/>
        <end position="52"/>
    </location>
</feature>
<feature type="region of interest" description="Disordered" evidence="1">
    <location>
        <begin position="364"/>
        <end position="451"/>
    </location>
</feature>
<keyword evidence="3" id="KW-1185">Reference proteome</keyword>
<dbReference type="InParanoid" id="A0A165Q1C7"/>
<dbReference type="STRING" id="1314781.A0A165Q1C7"/>
<feature type="compositionally biased region" description="Pro residues" evidence="1">
    <location>
        <begin position="402"/>
        <end position="414"/>
    </location>
</feature>
<dbReference type="EMBL" id="KV425885">
    <property type="protein sequence ID" value="KZW02951.1"/>
    <property type="molecule type" value="Genomic_DNA"/>
</dbReference>
<feature type="compositionally biased region" description="Low complexity" evidence="1">
    <location>
        <begin position="265"/>
        <end position="286"/>
    </location>
</feature>